<dbReference type="InterPro" id="IPR036259">
    <property type="entry name" value="MFS_trans_sf"/>
</dbReference>
<name>A0ABV5BAL2_9BACL</name>
<proteinExistence type="predicted"/>
<gene>
    <name evidence="2" type="ORF">ACE3NQ_11870</name>
</gene>
<dbReference type="EMBL" id="JBHILM010000011">
    <property type="protein sequence ID" value="MFB5681611.1"/>
    <property type="molecule type" value="Genomic_DNA"/>
</dbReference>
<feature type="transmembrane region" description="Helical" evidence="1">
    <location>
        <begin position="387"/>
        <end position="407"/>
    </location>
</feature>
<dbReference type="InterPro" id="IPR001927">
    <property type="entry name" value="Na/Gal_symport"/>
</dbReference>
<feature type="transmembrane region" description="Helical" evidence="1">
    <location>
        <begin position="335"/>
        <end position="357"/>
    </location>
</feature>
<dbReference type="PANTHER" id="PTHR11328:SF24">
    <property type="entry name" value="MAJOR FACILITATOR SUPERFAMILY (MFS) PROFILE DOMAIN-CONTAINING PROTEIN"/>
    <property type="match status" value="1"/>
</dbReference>
<keyword evidence="1" id="KW-0472">Membrane</keyword>
<feature type="transmembrane region" description="Helical" evidence="1">
    <location>
        <begin position="310"/>
        <end position="329"/>
    </location>
</feature>
<dbReference type="Gene3D" id="1.20.1250.20">
    <property type="entry name" value="MFS general substrate transporter like domains"/>
    <property type="match status" value="1"/>
</dbReference>
<evidence type="ECO:0000256" key="1">
    <source>
        <dbReference type="SAM" id="Phobius"/>
    </source>
</evidence>
<dbReference type="Pfam" id="PF13347">
    <property type="entry name" value="MFS_2"/>
    <property type="match status" value="1"/>
</dbReference>
<accession>A0ABV5BAL2</accession>
<keyword evidence="3" id="KW-1185">Reference proteome</keyword>
<feature type="transmembrane region" description="Helical" evidence="1">
    <location>
        <begin position="419"/>
        <end position="442"/>
    </location>
</feature>
<dbReference type="NCBIfam" id="TIGR00792">
    <property type="entry name" value="gph"/>
    <property type="match status" value="1"/>
</dbReference>
<dbReference type="PANTHER" id="PTHR11328">
    <property type="entry name" value="MAJOR FACILITATOR SUPERFAMILY DOMAIN-CONTAINING PROTEIN"/>
    <property type="match status" value="1"/>
</dbReference>
<evidence type="ECO:0000313" key="3">
    <source>
        <dbReference type="Proteomes" id="UP001580407"/>
    </source>
</evidence>
<feature type="transmembrane region" description="Helical" evidence="1">
    <location>
        <begin position="96"/>
        <end position="114"/>
    </location>
</feature>
<keyword evidence="1" id="KW-1133">Transmembrane helix</keyword>
<dbReference type="RefSeq" id="WP_375525396.1">
    <property type="nucleotide sequence ID" value="NZ_JBHILM010000011.1"/>
</dbReference>
<protein>
    <submittedName>
        <fullName evidence="2">Glycoside-pentoside-hexuronide (GPH):cation symporter</fullName>
    </submittedName>
</protein>
<comment type="caution">
    <text evidence="2">The sequence shown here is derived from an EMBL/GenBank/DDBJ whole genome shotgun (WGS) entry which is preliminary data.</text>
</comment>
<sequence>MEVKIKDELTEGRGIGNNQKIPLLEKISYGLGDTGSNLIYTVITTYLTFYFTDIYGIGAAAVGTLMLIARIVDMIDSPILGILIDKTNTRWGKSRPWILWSCIPFSIVSILLFMGPELSASGKMAYVYIFYIAANVLYAAVNNPLQTMLPSMTSNIQERTVANTFRMFGGQIGGLIVNLTLLPLVAYFGAGDQQKGFFYTMTLFSLAALILFLITFFNTRERVQSVSGNESIPVKEGLKAIRGNFPWIGVSLFGITYYTMYIMKLSAGIYYMTYYINKPDIISTVNTLAMSSLIGILAIPFLTKKYSKKALVITGIAINIVGQFIIYMAGANVSLIIAGTIIGSIGMGFPAGLLFVLKADTVDYGEWKSGVRAPGILMSASGIANKLGSGLGAAIPVWLLAAGGYIANQQQTSAALQMISLSYIWLPIILGVVAILIMAFVYKWEKPHDAIVSELEARRVNNNK</sequence>
<keyword evidence="1" id="KW-0812">Transmembrane</keyword>
<feature type="transmembrane region" description="Helical" evidence="1">
    <location>
        <begin position="54"/>
        <end position="75"/>
    </location>
</feature>
<dbReference type="InterPro" id="IPR039672">
    <property type="entry name" value="MFS_2"/>
</dbReference>
<reference evidence="2 3" key="1">
    <citation type="submission" date="2024-09" db="EMBL/GenBank/DDBJ databases">
        <authorList>
            <person name="Ruan L."/>
        </authorList>
    </citation>
    <scope>NUCLEOTIDE SEQUENCE [LARGE SCALE GENOMIC DNA]</scope>
    <source>
        <strain evidence="2 3">D33</strain>
    </source>
</reference>
<feature type="transmembrane region" description="Helical" evidence="1">
    <location>
        <begin position="196"/>
        <end position="217"/>
    </location>
</feature>
<feature type="transmembrane region" description="Helical" evidence="1">
    <location>
        <begin position="245"/>
        <end position="261"/>
    </location>
</feature>
<dbReference type="Proteomes" id="UP001580407">
    <property type="component" value="Unassembled WGS sequence"/>
</dbReference>
<feature type="transmembrane region" description="Helical" evidence="1">
    <location>
        <begin position="126"/>
        <end position="145"/>
    </location>
</feature>
<dbReference type="SUPFAM" id="SSF103473">
    <property type="entry name" value="MFS general substrate transporter"/>
    <property type="match status" value="1"/>
</dbReference>
<dbReference type="CDD" id="cd17332">
    <property type="entry name" value="MFS_MelB_like"/>
    <property type="match status" value="1"/>
</dbReference>
<feature type="transmembrane region" description="Helical" evidence="1">
    <location>
        <begin position="281"/>
        <end position="303"/>
    </location>
</feature>
<evidence type="ECO:0000313" key="2">
    <source>
        <dbReference type="EMBL" id="MFB5681611.1"/>
    </source>
</evidence>
<feature type="transmembrane region" description="Helical" evidence="1">
    <location>
        <begin position="165"/>
        <end position="190"/>
    </location>
</feature>
<organism evidence="2 3">
    <name type="scientific">Paenibacillus terreus</name>
    <dbReference type="NCBI Taxonomy" id="1387834"/>
    <lineage>
        <taxon>Bacteria</taxon>
        <taxon>Bacillati</taxon>
        <taxon>Bacillota</taxon>
        <taxon>Bacilli</taxon>
        <taxon>Bacillales</taxon>
        <taxon>Paenibacillaceae</taxon>
        <taxon>Paenibacillus</taxon>
    </lineage>
</organism>